<feature type="compositionally biased region" description="Polar residues" evidence="1">
    <location>
        <begin position="10"/>
        <end position="24"/>
    </location>
</feature>
<feature type="region of interest" description="Disordered" evidence="1">
    <location>
        <begin position="91"/>
        <end position="134"/>
    </location>
</feature>
<accession>A0AB39ZH80</accession>
<feature type="compositionally biased region" description="Basic and acidic residues" evidence="1">
    <location>
        <begin position="91"/>
        <end position="100"/>
    </location>
</feature>
<organism evidence="2 3">
    <name type="scientific">Drosophila suzukii</name>
    <name type="common">Spotted-wing drosophila fruit fly</name>
    <dbReference type="NCBI Taxonomy" id="28584"/>
    <lineage>
        <taxon>Eukaryota</taxon>
        <taxon>Metazoa</taxon>
        <taxon>Ecdysozoa</taxon>
        <taxon>Arthropoda</taxon>
        <taxon>Hexapoda</taxon>
        <taxon>Insecta</taxon>
        <taxon>Pterygota</taxon>
        <taxon>Neoptera</taxon>
        <taxon>Endopterygota</taxon>
        <taxon>Diptera</taxon>
        <taxon>Brachycera</taxon>
        <taxon>Muscomorpha</taxon>
        <taxon>Ephydroidea</taxon>
        <taxon>Drosophilidae</taxon>
        <taxon>Drosophila</taxon>
        <taxon>Sophophora</taxon>
    </lineage>
</organism>
<feature type="compositionally biased region" description="Polar residues" evidence="1">
    <location>
        <begin position="358"/>
        <end position="376"/>
    </location>
</feature>
<feature type="compositionally biased region" description="Basic and acidic residues" evidence="1">
    <location>
        <begin position="116"/>
        <end position="125"/>
    </location>
</feature>
<reference evidence="3" key="1">
    <citation type="submission" date="2025-08" db="UniProtKB">
        <authorList>
            <consortium name="RefSeq"/>
        </authorList>
    </citation>
    <scope>IDENTIFICATION</scope>
</reference>
<dbReference type="Proteomes" id="UP001652628">
    <property type="component" value="Chromosome 3"/>
</dbReference>
<evidence type="ECO:0000313" key="3">
    <source>
        <dbReference type="RefSeq" id="XP_016935205.3"/>
    </source>
</evidence>
<protein>
    <submittedName>
        <fullName evidence="3">Uncharacterized protein</fullName>
    </submittedName>
</protein>
<keyword evidence="2" id="KW-1185">Reference proteome</keyword>
<dbReference type="GeneID" id="108013758"/>
<evidence type="ECO:0000313" key="2">
    <source>
        <dbReference type="Proteomes" id="UP001652628"/>
    </source>
</evidence>
<dbReference type="RefSeq" id="XP_016935205.3">
    <property type="nucleotide sequence ID" value="XM_017079716.4"/>
</dbReference>
<feature type="region of interest" description="Disordered" evidence="1">
    <location>
        <begin position="336"/>
        <end position="376"/>
    </location>
</feature>
<sequence length="376" mass="42492">MKKSHEELNKTPNVTGIAPTTNSAMHGKSKRREFTPFSRINRLKFKSTEALPIATRDYGLMRSTNKSSTPFPRADQGVDANLLKARLNMRRDYENRRHEPFSSLPKKTDSPSISDAESHDHDHFTMRQNSRPSVSVFRRQSLTKDNYKEILSLGTPHPKKGVALNAKVLTRRLTDINGQLKMQRVPSQQSEVSPPHRHLRPKKRKVLLSVNADSQASLIPPKDSPVGERVSQSLSRRLTQMDFDASQSSLSGEFQEPEISFAERRRIFHEGEFTIAKYGRKMSDVMMAAPAATEEVLDNSMQYAQKAKEELETYMRSQGLIKISNDQVTMTRNMTRGSAAASPTGSADMAREKRFSQKTKPVTPQAQTQNDLMYLG</sequence>
<evidence type="ECO:0000256" key="1">
    <source>
        <dbReference type="SAM" id="MobiDB-lite"/>
    </source>
</evidence>
<gene>
    <name evidence="3" type="primary">LOC108013758</name>
</gene>
<proteinExistence type="predicted"/>
<feature type="region of interest" description="Disordered" evidence="1">
    <location>
        <begin position="213"/>
        <end position="233"/>
    </location>
</feature>
<dbReference type="AlphaFoldDB" id="A0AB39ZH80"/>
<name>A0AB39ZH80_DROSZ</name>
<feature type="region of interest" description="Disordered" evidence="1">
    <location>
        <begin position="1"/>
        <end position="35"/>
    </location>
</feature>
<feature type="compositionally biased region" description="Polar residues" evidence="1">
    <location>
        <begin position="336"/>
        <end position="345"/>
    </location>
</feature>